<name>B3EIF4_CHLL2</name>
<comment type="pathway">
    <text evidence="2">Pyrimidine metabolism; UMP biosynthesis via de novo pathway.</text>
</comment>
<dbReference type="Pfam" id="PF01180">
    <property type="entry name" value="DHO_dh"/>
    <property type="match status" value="1"/>
</dbReference>
<organism evidence="8 9">
    <name type="scientific">Chlorobium limicola (strain DSM 245 / NBRC 103803 / 6330)</name>
    <dbReference type="NCBI Taxonomy" id="290315"/>
    <lineage>
        <taxon>Bacteria</taxon>
        <taxon>Pseudomonadati</taxon>
        <taxon>Chlorobiota</taxon>
        <taxon>Chlorobiia</taxon>
        <taxon>Chlorobiales</taxon>
        <taxon>Chlorobiaceae</taxon>
        <taxon>Chlorobium/Pelodictyon group</taxon>
        <taxon>Chlorobium</taxon>
    </lineage>
</organism>
<dbReference type="eggNOG" id="COG0167">
    <property type="taxonomic scope" value="Bacteria"/>
</dbReference>
<feature type="domain" description="Dihydroorotate dehydrogenase catalytic" evidence="7">
    <location>
        <begin position="51"/>
        <end position="334"/>
    </location>
</feature>
<dbReference type="HOGENOM" id="CLU_042042_4_0_10"/>
<evidence type="ECO:0000256" key="6">
    <source>
        <dbReference type="ARBA" id="ARBA00023002"/>
    </source>
</evidence>
<dbReference type="InterPro" id="IPR005720">
    <property type="entry name" value="Dihydroorotate_DH_cat"/>
</dbReference>
<dbReference type="GO" id="GO:0005737">
    <property type="term" value="C:cytoplasm"/>
    <property type="evidence" value="ECO:0007669"/>
    <property type="project" value="InterPro"/>
</dbReference>
<evidence type="ECO:0000256" key="5">
    <source>
        <dbReference type="ARBA" id="ARBA00022975"/>
    </source>
</evidence>
<accession>B3EIF4</accession>
<evidence type="ECO:0000256" key="1">
    <source>
        <dbReference type="ARBA" id="ARBA00001917"/>
    </source>
</evidence>
<reference evidence="8 9" key="1">
    <citation type="submission" date="2008-05" db="EMBL/GenBank/DDBJ databases">
        <title>Complete sequence of Chlorobium limicola DSM 245.</title>
        <authorList>
            <consortium name="US DOE Joint Genome Institute"/>
            <person name="Lucas S."/>
            <person name="Copeland A."/>
            <person name="Lapidus A."/>
            <person name="Glavina del Rio T."/>
            <person name="Dalin E."/>
            <person name="Tice H."/>
            <person name="Bruce D."/>
            <person name="Goodwin L."/>
            <person name="Pitluck S."/>
            <person name="Schmutz J."/>
            <person name="Larimer F."/>
            <person name="Land M."/>
            <person name="Hauser L."/>
            <person name="Kyrpides N."/>
            <person name="Ovchinnikova G."/>
            <person name="Zhao F."/>
            <person name="Li T."/>
            <person name="Liu Z."/>
            <person name="Overmann J."/>
            <person name="Bryant D.A."/>
            <person name="Richardson P."/>
        </authorList>
    </citation>
    <scope>NUCLEOTIDE SEQUENCE [LARGE SCALE GENOMIC DNA]</scope>
    <source>
        <strain evidence="9">DSM 245 / NBRC 103803 / 6330</strain>
    </source>
</reference>
<keyword evidence="3" id="KW-0285">Flavoprotein</keyword>
<dbReference type="GO" id="GO:0006207">
    <property type="term" value="P:'de novo' pyrimidine nucleobase biosynthetic process"/>
    <property type="evidence" value="ECO:0007669"/>
    <property type="project" value="TreeGrafter"/>
</dbReference>
<protein>
    <submittedName>
        <fullName evidence="8">Dihydroorotate dehydrogenase</fullName>
    </submittedName>
</protein>
<proteinExistence type="predicted"/>
<evidence type="ECO:0000256" key="2">
    <source>
        <dbReference type="ARBA" id="ARBA00004725"/>
    </source>
</evidence>
<evidence type="ECO:0000256" key="4">
    <source>
        <dbReference type="ARBA" id="ARBA00022643"/>
    </source>
</evidence>
<dbReference type="STRING" id="290315.Clim_2445"/>
<dbReference type="PANTHER" id="PTHR48109:SF3">
    <property type="entry name" value="SLL0744 PROTEIN"/>
    <property type="match status" value="1"/>
</dbReference>
<evidence type="ECO:0000313" key="9">
    <source>
        <dbReference type="Proteomes" id="UP000008841"/>
    </source>
</evidence>
<dbReference type="InterPro" id="IPR013785">
    <property type="entry name" value="Aldolase_TIM"/>
</dbReference>
<comment type="cofactor">
    <cofactor evidence="1">
        <name>FMN</name>
        <dbReference type="ChEBI" id="CHEBI:58210"/>
    </cofactor>
</comment>
<dbReference type="Proteomes" id="UP000008841">
    <property type="component" value="Chromosome"/>
</dbReference>
<keyword evidence="5" id="KW-0665">Pyrimidine biosynthesis</keyword>
<evidence type="ECO:0000259" key="7">
    <source>
        <dbReference type="Pfam" id="PF01180"/>
    </source>
</evidence>
<dbReference type="Gene3D" id="3.20.20.70">
    <property type="entry name" value="Aldolase class I"/>
    <property type="match status" value="1"/>
</dbReference>
<evidence type="ECO:0000313" key="8">
    <source>
        <dbReference type="EMBL" id="ACD91466.1"/>
    </source>
</evidence>
<dbReference type="SUPFAM" id="SSF51395">
    <property type="entry name" value="FMN-linked oxidoreductases"/>
    <property type="match status" value="1"/>
</dbReference>
<evidence type="ECO:0000256" key="3">
    <source>
        <dbReference type="ARBA" id="ARBA00022630"/>
    </source>
</evidence>
<dbReference type="AlphaFoldDB" id="B3EIF4"/>
<dbReference type="GO" id="GO:0004152">
    <property type="term" value="F:dihydroorotate dehydrogenase activity"/>
    <property type="evidence" value="ECO:0007669"/>
    <property type="project" value="TreeGrafter"/>
</dbReference>
<sequence>MISFRELSGRGLRFSVQIRSFFLSFTVNRIDGGYVSAVWESDLWSNIMADLSTTWMGLKLRNPLIAASSGLTGTLEGVKAVASHGAGAVVLKSLFEEQIMLETGFAEGQNAQHHYYAQAEDYIREYTRGNALNGYLDLITSCKLAVDIPVIASINCVSQGEWLSFASQIERAGADGLEINIFLSPSDSSRSSTENERLYGDVLENITRVVRIPVAAKISSYFSSLAAEAVSLSHSGIRGLVLFNRFFSPDFDIETFDVTAGGVFSSPTDIYHSLRWVAILSGRVQCDLAASTGVHDGNGLIKQLLAGARAVEIASVLYKKGLGEIGIMLGELEEYMERQRFSSTGEFIGRMSMAHAANPALYERVQFMKYFGGIN</sequence>
<dbReference type="EMBL" id="CP001097">
    <property type="protein sequence ID" value="ACD91466.1"/>
    <property type="molecule type" value="Genomic_DNA"/>
</dbReference>
<dbReference type="GO" id="GO:0006221">
    <property type="term" value="P:pyrimidine nucleotide biosynthetic process"/>
    <property type="evidence" value="ECO:0007669"/>
    <property type="project" value="UniProtKB-KW"/>
</dbReference>
<dbReference type="KEGG" id="cli:Clim_2445"/>
<gene>
    <name evidence="8" type="ordered locus">Clim_2445</name>
</gene>
<dbReference type="NCBIfam" id="NF005741">
    <property type="entry name" value="PRK07565.1"/>
    <property type="match status" value="1"/>
</dbReference>
<dbReference type="InterPro" id="IPR050074">
    <property type="entry name" value="DHO_dehydrogenase"/>
</dbReference>
<dbReference type="PANTHER" id="PTHR48109">
    <property type="entry name" value="DIHYDROOROTATE DEHYDROGENASE (QUINONE), MITOCHONDRIAL-RELATED"/>
    <property type="match status" value="1"/>
</dbReference>
<keyword evidence="4" id="KW-0288">FMN</keyword>
<keyword evidence="6" id="KW-0560">Oxidoreductase</keyword>